<evidence type="ECO:0000256" key="1">
    <source>
        <dbReference type="SAM" id="MobiDB-lite"/>
    </source>
</evidence>
<gene>
    <name evidence="2" type="ORF">JL09_g6315</name>
</gene>
<protein>
    <submittedName>
        <fullName evidence="2">Uncharacterized protein</fullName>
    </submittedName>
</protein>
<evidence type="ECO:0000313" key="3">
    <source>
        <dbReference type="Proteomes" id="UP000029867"/>
    </source>
</evidence>
<feature type="compositionally biased region" description="Polar residues" evidence="1">
    <location>
        <begin position="17"/>
        <end position="35"/>
    </location>
</feature>
<dbReference type="AlphaFoldDB" id="A0A099NRG8"/>
<dbReference type="VEuPathDB" id="FungiDB:C5L36_0A08730"/>
<feature type="non-terminal residue" evidence="2">
    <location>
        <position position="1"/>
    </location>
</feature>
<evidence type="ECO:0000313" key="2">
    <source>
        <dbReference type="EMBL" id="KGK34537.1"/>
    </source>
</evidence>
<reference evidence="3" key="1">
    <citation type="journal article" date="2014" name="Microb. Cell Fact.">
        <title>Exploiting Issatchenkia orientalis SD108 for succinic acid production.</title>
        <authorList>
            <person name="Xiao H."/>
            <person name="Shao Z."/>
            <person name="Jiang Y."/>
            <person name="Dole S."/>
            <person name="Zhao H."/>
        </authorList>
    </citation>
    <scope>NUCLEOTIDE SEQUENCE [LARGE SCALE GENOMIC DNA]</scope>
    <source>
        <strain evidence="3">SD108</strain>
    </source>
</reference>
<feature type="non-terminal residue" evidence="2">
    <location>
        <position position="89"/>
    </location>
</feature>
<accession>A0A099NRG8</accession>
<feature type="region of interest" description="Disordered" evidence="1">
    <location>
        <begin position="1"/>
        <end position="69"/>
    </location>
</feature>
<comment type="caution">
    <text evidence="2">The sequence shown here is derived from an EMBL/GenBank/DDBJ whole genome shotgun (WGS) entry which is preliminary data.</text>
</comment>
<feature type="compositionally biased region" description="Polar residues" evidence="1">
    <location>
        <begin position="59"/>
        <end position="69"/>
    </location>
</feature>
<feature type="compositionally biased region" description="Low complexity" evidence="1">
    <location>
        <begin position="48"/>
        <end position="58"/>
    </location>
</feature>
<dbReference type="EMBL" id="JQFK01001540">
    <property type="protein sequence ID" value="KGK34537.1"/>
    <property type="molecule type" value="Genomic_DNA"/>
</dbReference>
<sequence length="89" mass="9829">SLKNQIFGLSDERKLENPNTSNNQANISVEYSSFSPDGKPVLTDKQKQLPSSLQQKSQAEFQNPGSAQSNVLTLNQFSENVPNDSCQQN</sequence>
<organism evidence="2 3">
    <name type="scientific">Pichia kudriavzevii</name>
    <name type="common">Yeast</name>
    <name type="synonym">Issatchenkia orientalis</name>
    <dbReference type="NCBI Taxonomy" id="4909"/>
    <lineage>
        <taxon>Eukaryota</taxon>
        <taxon>Fungi</taxon>
        <taxon>Dikarya</taxon>
        <taxon>Ascomycota</taxon>
        <taxon>Saccharomycotina</taxon>
        <taxon>Pichiomycetes</taxon>
        <taxon>Pichiales</taxon>
        <taxon>Pichiaceae</taxon>
        <taxon>Pichia</taxon>
    </lineage>
</organism>
<dbReference type="HOGENOM" id="CLU_2460746_0_0_1"/>
<name>A0A099NRG8_PICKU</name>
<dbReference type="Proteomes" id="UP000029867">
    <property type="component" value="Unassembled WGS sequence"/>
</dbReference>
<proteinExistence type="predicted"/>